<evidence type="ECO:0000313" key="7">
    <source>
        <dbReference type="Proteomes" id="UP000000539"/>
    </source>
</evidence>
<dbReference type="FunFam" id="3.30.1390.20:FF:000004">
    <property type="entry name" value="60S ribosomal protein L7"/>
    <property type="match status" value="1"/>
</dbReference>
<dbReference type="Proteomes" id="UP000000539">
    <property type="component" value="Chromosome 4"/>
</dbReference>
<evidence type="ECO:0000259" key="4">
    <source>
        <dbReference type="Pfam" id="PF00327"/>
    </source>
</evidence>
<feature type="domain" description="Large ribosomal subunit protein uL30 N-terminal eukaryotes" evidence="5">
    <location>
        <begin position="13"/>
        <end position="84"/>
    </location>
</feature>
<dbReference type="FunCoup" id="A0A8V0XLL0">
    <property type="interactions" value="786"/>
</dbReference>
<dbReference type="PANTHER" id="PTHR11524:SF13">
    <property type="entry name" value="RIBOSOMAL PROTEIN UL30-LIKE"/>
    <property type="match status" value="1"/>
</dbReference>
<evidence type="ECO:0007829" key="8">
    <source>
        <dbReference type="PeptideAtlas" id="A0A8V0XLL0"/>
    </source>
</evidence>
<dbReference type="Pfam" id="PF00327">
    <property type="entry name" value="Ribosomal_L30"/>
    <property type="match status" value="1"/>
</dbReference>
<dbReference type="Gene3D" id="3.30.1390.20">
    <property type="entry name" value="Ribosomal protein L30, ferredoxin-like fold domain"/>
    <property type="match status" value="1"/>
</dbReference>
<reference evidence="6" key="3">
    <citation type="submission" date="2025-09" db="UniProtKB">
        <authorList>
            <consortium name="Ensembl"/>
        </authorList>
    </citation>
    <scope>IDENTIFICATION</scope>
    <source>
        <strain evidence="6">broiler</strain>
    </source>
</reference>
<dbReference type="Pfam" id="PF08079">
    <property type="entry name" value="Ribosomal_L30_N"/>
    <property type="match status" value="1"/>
</dbReference>
<dbReference type="OrthoDB" id="28644at2759"/>
<dbReference type="AlphaFoldDB" id="A0A8V0XLL0"/>
<reference evidence="6" key="2">
    <citation type="submission" date="2025-08" db="UniProtKB">
        <authorList>
            <consortium name="Ensembl"/>
        </authorList>
    </citation>
    <scope>IDENTIFICATION</scope>
    <source>
        <strain evidence="6">broiler</strain>
    </source>
</reference>
<evidence type="ECO:0000259" key="5">
    <source>
        <dbReference type="Pfam" id="PF08079"/>
    </source>
</evidence>
<proteinExistence type="evidence at protein level"/>
<dbReference type="Ensembl" id="ENSGALT00010013015.1">
    <property type="protein sequence ID" value="ENSGALP00010007577.1"/>
    <property type="gene ID" value="ENSGALG00010005456.1"/>
</dbReference>
<dbReference type="GO" id="GO:0000463">
    <property type="term" value="P:maturation of LSU-rRNA from tricistronic rRNA transcript (SSU-rRNA, 5.8S rRNA, LSU-rRNA)"/>
    <property type="evidence" value="ECO:0000318"/>
    <property type="project" value="GO_Central"/>
</dbReference>
<accession>A0A8V0XLL0</accession>
<evidence type="ECO:0000256" key="3">
    <source>
        <dbReference type="ARBA" id="ARBA00023274"/>
    </source>
</evidence>
<dbReference type="GO" id="GO:0003723">
    <property type="term" value="F:RNA binding"/>
    <property type="evidence" value="ECO:0000318"/>
    <property type="project" value="GO_Central"/>
</dbReference>
<dbReference type="InterPro" id="IPR012988">
    <property type="entry name" value="Ribosomal_uL30_N_euk"/>
</dbReference>
<dbReference type="GeneTree" id="ENSGT00950000182878"/>
<name>A0A8V0XLL0_CHICK</name>
<evidence type="ECO:0000256" key="2">
    <source>
        <dbReference type="ARBA" id="ARBA00022980"/>
    </source>
</evidence>
<keyword evidence="3" id="KW-0687">Ribonucleoprotein</keyword>
<feature type="domain" description="Large ribosomal subunit protein uL30-like ferredoxin-like fold" evidence="4">
    <location>
        <begin position="89"/>
        <end position="139"/>
    </location>
</feature>
<dbReference type="InterPro" id="IPR016082">
    <property type="entry name" value="Ribosomal_uL30_ferredoxin-like"/>
</dbReference>
<sequence>MAEPEQKRRIPLVPENLLKRRKAYQAIKATQAKQALLNKRKLQKGKQIQFKRLETFVRDSWRKRRDDVRLRRMEQRPGQVAVPEEHKLAFVVRITEIKGVSMRVRKVIELLRLRKIFTGTFVKLSPLSLKMLRIVEPYVAWGYLGYFPTSMQSSRVGLPTASCLFTMQSDFLFLCRYPNLKSVRELILKRGQGKVNKKRVPLTNNMLIEEHLGNFGIICLEDLIHEIYSAGKYFRNVTDFLWPFQLSVARHAAHNKVGFLKEMGKPGCRGEGINQLIRQLN</sequence>
<dbReference type="InterPro" id="IPR018038">
    <property type="entry name" value="Ribosomal_uL30_CS"/>
</dbReference>
<evidence type="ECO:0000256" key="1">
    <source>
        <dbReference type="ARBA" id="ARBA00007594"/>
    </source>
</evidence>
<dbReference type="PANTHER" id="PTHR11524">
    <property type="entry name" value="60S RIBOSOMAL PROTEIN L7"/>
    <property type="match status" value="1"/>
</dbReference>
<reference evidence="6" key="1">
    <citation type="submission" date="2020-11" db="EMBL/GenBank/DDBJ databases">
        <title>Gallus gallus (Chicken) genome, bGalGal1, GRCg7b, maternal haplotype autosomes + Z &amp; W.</title>
        <authorList>
            <person name="Warren W."/>
            <person name="Formenti G."/>
            <person name="Fedrigo O."/>
            <person name="Haase B."/>
            <person name="Mountcastle J."/>
            <person name="Balacco J."/>
            <person name="Tracey A."/>
            <person name="Schneider V."/>
            <person name="Okimoto R."/>
            <person name="Cheng H."/>
            <person name="Hawken R."/>
            <person name="Howe K."/>
            <person name="Jarvis E.D."/>
        </authorList>
    </citation>
    <scope>NUCLEOTIDE SEQUENCE [LARGE SCALE GENOMIC DNA]</scope>
    <source>
        <strain evidence="6">Broiler</strain>
    </source>
</reference>
<gene>
    <name evidence="6" type="primary">RPL7L1</name>
</gene>
<dbReference type="CDD" id="cd01657">
    <property type="entry name" value="Ribosomal_L7_archeal_euk"/>
    <property type="match status" value="1"/>
</dbReference>
<dbReference type="InterPro" id="IPR036919">
    <property type="entry name" value="Ribo_uL30_ferredoxin-like_sf"/>
</dbReference>
<dbReference type="InterPro" id="IPR035808">
    <property type="entry name" value="Ribosomal_uL30_euk_arc"/>
</dbReference>
<dbReference type="GO" id="GO:0022625">
    <property type="term" value="C:cytosolic large ribosomal subunit"/>
    <property type="evidence" value="ECO:0000318"/>
    <property type="project" value="GO_Central"/>
</dbReference>
<keyword evidence="8" id="KW-1267">Proteomics identification</keyword>
<keyword evidence="2" id="KW-0689">Ribosomal protein</keyword>
<dbReference type="GO" id="GO:0003735">
    <property type="term" value="F:structural constituent of ribosome"/>
    <property type="evidence" value="ECO:0000318"/>
    <property type="project" value="GO_Central"/>
</dbReference>
<dbReference type="InterPro" id="IPR039699">
    <property type="entry name" value="Ribosomal_uL30"/>
</dbReference>
<dbReference type="SUPFAM" id="SSF55129">
    <property type="entry name" value="Ribosomal protein L30p/L7e"/>
    <property type="match status" value="2"/>
</dbReference>
<keyword evidence="7" id="KW-1185">Reference proteome</keyword>
<protein>
    <submittedName>
        <fullName evidence="6">Ribosomal protein L7 like 1</fullName>
    </submittedName>
</protein>
<dbReference type="PROSITE" id="PS00634">
    <property type="entry name" value="RIBOSOMAL_L30"/>
    <property type="match status" value="1"/>
</dbReference>
<comment type="similarity">
    <text evidence="1">Belongs to the universal ribosomal protein uL30 family.</text>
</comment>
<evidence type="ECO:0000313" key="6">
    <source>
        <dbReference type="Ensembl" id="ENSGALP00010007577.1"/>
    </source>
</evidence>
<organism evidence="6 7">
    <name type="scientific">Gallus gallus</name>
    <name type="common">Chicken</name>
    <dbReference type="NCBI Taxonomy" id="9031"/>
    <lineage>
        <taxon>Eukaryota</taxon>
        <taxon>Metazoa</taxon>
        <taxon>Chordata</taxon>
        <taxon>Craniata</taxon>
        <taxon>Vertebrata</taxon>
        <taxon>Euteleostomi</taxon>
        <taxon>Archelosauria</taxon>
        <taxon>Archosauria</taxon>
        <taxon>Dinosauria</taxon>
        <taxon>Saurischia</taxon>
        <taxon>Theropoda</taxon>
        <taxon>Coelurosauria</taxon>
        <taxon>Aves</taxon>
        <taxon>Neognathae</taxon>
        <taxon>Galloanserae</taxon>
        <taxon>Galliformes</taxon>
        <taxon>Phasianidae</taxon>
        <taxon>Phasianinae</taxon>
        <taxon>Gallus</taxon>
    </lineage>
</organism>